<sequence>MVSGDGGSKPQRGRLLEDSLFIGKVLSLMHIPKHRSGDSEDEDDEVGDAPLDVKKSMNMNGANRATDINELRQRLKDKMESLKG</sequence>
<proteinExistence type="predicted"/>
<dbReference type="Proteomes" id="UP000595437">
    <property type="component" value="Chromosome 1"/>
</dbReference>
<accession>A0A7T8QVS0</accession>
<evidence type="ECO:0000313" key="2">
    <source>
        <dbReference type="EMBL" id="QQP56857.1"/>
    </source>
</evidence>
<evidence type="ECO:0000256" key="1">
    <source>
        <dbReference type="SAM" id="MobiDB-lite"/>
    </source>
</evidence>
<keyword evidence="3" id="KW-1185">Reference proteome</keyword>
<organism evidence="2 3">
    <name type="scientific">Caligus rogercresseyi</name>
    <name type="common">Sea louse</name>
    <dbReference type="NCBI Taxonomy" id="217165"/>
    <lineage>
        <taxon>Eukaryota</taxon>
        <taxon>Metazoa</taxon>
        <taxon>Ecdysozoa</taxon>
        <taxon>Arthropoda</taxon>
        <taxon>Crustacea</taxon>
        <taxon>Multicrustacea</taxon>
        <taxon>Hexanauplia</taxon>
        <taxon>Copepoda</taxon>
        <taxon>Siphonostomatoida</taxon>
        <taxon>Caligidae</taxon>
        <taxon>Caligus</taxon>
    </lineage>
</organism>
<feature type="region of interest" description="Disordered" evidence="1">
    <location>
        <begin position="33"/>
        <end position="71"/>
    </location>
</feature>
<reference evidence="3" key="1">
    <citation type="submission" date="2021-01" db="EMBL/GenBank/DDBJ databases">
        <title>Caligus Genome Assembly.</title>
        <authorList>
            <person name="Gallardo-Escarate C."/>
        </authorList>
    </citation>
    <scope>NUCLEOTIDE SEQUENCE [LARGE SCALE GENOMIC DNA]</scope>
</reference>
<dbReference type="EMBL" id="CP045890">
    <property type="protein sequence ID" value="QQP56857.1"/>
    <property type="molecule type" value="Genomic_DNA"/>
</dbReference>
<evidence type="ECO:0000313" key="3">
    <source>
        <dbReference type="Proteomes" id="UP000595437"/>
    </source>
</evidence>
<name>A0A7T8QVS0_CALRO</name>
<dbReference type="AlphaFoldDB" id="A0A7T8QVS0"/>
<feature type="non-terminal residue" evidence="2">
    <location>
        <position position="1"/>
    </location>
</feature>
<gene>
    <name evidence="2" type="ORF">FKW44_001669</name>
</gene>
<protein>
    <submittedName>
        <fullName evidence="2">Surfeit locus protein 6 -like protein</fullName>
    </submittedName>
</protein>